<organism evidence="2 3">
    <name type="scientific">Marasmiellus scandens</name>
    <dbReference type="NCBI Taxonomy" id="2682957"/>
    <lineage>
        <taxon>Eukaryota</taxon>
        <taxon>Fungi</taxon>
        <taxon>Dikarya</taxon>
        <taxon>Basidiomycota</taxon>
        <taxon>Agaricomycotina</taxon>
        <taxon>Agaricomycetes</taxon>
        <taxon>Agaricomycetidae</taxon>
        <taxon>Agaricales</taxon>
        <taxon>Marasmiineae</taxon>
        <taxon>Omphalotaceae</taxon>
        <taxon>Marasmiellus</taxon>
    </lineage>
</organism>
<dbReference type="SUPFAM" id="SSF53474">
    <property type="entry name" value="alpha/beta-Hydrolases"/>
    <property type="match status" value="1"/>
</dbReference>
<keyword evidence="3" id="KW-1185">Reference proteome</keyword>
<dbReference type="InterPro" id="IPR018712">
    <property type="entry name" value="Tle1-like_cat"/>
</dbReference>
<sequence length="484" mass="54925">MSSQALVPPVNGGDTLQPQPRNVVFLFDGTGDKVDADVTNVVQLCKMLYNNALEKKENESKPDPSSEDMDDPRQIVFYRRGIGTWRPATKRRMIPLYGYVSQTVDKAIAWNFEDHVIDAYTALTHNYKEGDKICLFGFSRGAYTARAVAAVLGFFGILPPDSRDPQVFHKIKEIYFRASRSFSDHPELIKQFYTDLDEFCKTYKTIPITIEFLGVWDTVKSVGLFRTTGAMYSSSNPHVKTLRHAIALDERRARFDRSMWRYNPKYKTDIEQVWFSGVHCDVGGGSVPNGTKPNLANIPLRWMIRECFKTNSGIVFKSNGLEEYGIDPTSLYPVVQARPKALPLREDSIVQTPDSVKNNAVWAMKANTEEEHDHNDALAPLYDMLTINWQVWNPLEIVPVKKWNEAKGEEVTEANWWAGRKIDIVASDGSRAKGFDGQIKVHRTVKMRMMAKSMDKNGSYVPAATLEMGGKKFNLDSEEIVWVD</sequence>
<evidence type="ECO:0000313" key="3">
    <source>
        <dbReference type="Proteomes" id="UP001498398"/>
    </source>
</evidence>
<feature type="domain" description="T6SS Phospholipase effector Tle1-like catalytic" evidence="1">
    <location>
        <begin position="21"/>
        <end position="306"/>
    </location>
</feature>
<evidence type="ECO:0000259" key="1">
    <source>
        <dbReference type="Pfam" id="PF09994"/>
    </source>
</evidence>
<dbReference type="PANTHER" id="PTHR33840:SF1">
    <property type="entry name" value="TLE1 PHOSPHOLIPASE DOMAIN-CONTAINING PROTEIN"/>
    <property type="match status" value="1"/>
</dbReference>
<dbReference type="EMBL" id="JBANRG010000067">
    <property type="protein sequence ID" value="KAK7440574.1"/>
    <property type="molecule type" value="Genomic_DNA"/>
</dbReference>
<accession>A0ABR1IW94</accession>
<dbReference type="PANTHER" id="PTHR33840">
    <property type="match status" value="1"/>
</dbReference>
<name>A0ABR1IW94_9AGAR</name>
<dbReference type="InterPro" id="IPR029058">
    <property type="entry name" value="AB_hydrolase_fold"/>
</dbReference>
<dbReference type="Pfam" id="PF09994">
    <property type="entry name" value="T6SS_Tle1-like_cat"/>
    <property type="match status" value="1"/>
</dbReference>
<proteinExistence type="predicted"/>
<reference evidence="2 3" key="1">
    <citation type="submission" date="2024-01" db="EMBL/GenBank/DDBJ databases">
        <title>A draft genome for the cacao thread blight pathogen Marasmiellus scandens.</title>
        <authorList>
            <person name="Baruah I.K."/>
            <person name="Leung J."/>
            <person name="Bukari Y."/>
            <person name="Amoako-Attah I."/>
            <person name="Meinhardt L.W."/>
            <person name="Bailey B.A."/>
            <person name="Cohen S.P."/>
        </authorList>
    </citation>
    <scope>NUCLEOTIDE SEQUENCE [LARGE SCALE GENOMIC DNA]</scope>
    <source>
        <strain evidence="2 3">GH-19</strain>
    </source>
</reference>
<gene>
    <name evidence="2" type="ORF">VKT23_016923</name>
</gene>
<dbReference type="Proteomes" id="UP001498398">
    <property type="component" value="Unassembled WGS sequence"/>
</dbReference>
<evidence type="ECO:0000313" key="2">
    <source>
        <dbReference type="EMBL" id="KAK7440574.1"/>
    </source>
</evidence>
<protein>
    <recommendedName>
        <fullName evidence="1">T6SS Phospholipase effector Tle1-like catalytic domain-containing protein</fullName>
    </recommendedName>
</protein>
<comment type="caution">
    <text evidence="2">The sequence shown here is derived from an EMBL/GenBank/DDBJ whole genome shotgun (WGS) entry which is preliminary data.</text>
</comment>